<dbReference type="OrthoDB" id="551633at2759"/>
<name>A0A835V6S6_VANPL</name>
<feature type="compositionally biased region" description="Basic and acidic residues" evidence="1">
    <location>
        <begin position="48"/>
        <end position="62"/>
    </location>
</feature>
<gene>
    <name evidence="2" type="ORF">HPP92_006442</name>
</gene>
<evidence type="ECO:0000256" key="1">
    <source>
        <dbReference type="SAM" id="MobiDB-lite"/>
    </source>
</evidence>
<dbReference type="EMBL" id="JADCNM010000003">
    <property type="protein sequence ID" value="KAG0489579.1"/>
    <property type="molecule type" value="Genomic_DNA"/>
</dbReference>
<organism evidence="2 3">
    <name type="scientific">Vanilla planifolia</name>
    <name type="common">Vanilla</name>
    <dbReference type="NCBI Taxonomy" id="51239"/>
    <lineage>
        <taxon>Eukaryota</taxon>
        <taxon>Viridiplantae</taxon>
        <taxon>Streptophyta</taxon>
        <taxon>Embryophyta</taxon>
        <taxon>Tracheophyta</taxon>
        <taxon>Spermatophyta</taxon>
        <taxon>Magnoliopsida</taxon>
        <taxon>Liliopsida</taxon>
        <taxon>Asparagales</taxon>
        <taxon>Orchidaceae</taxon>
        <taxon>Vanilloideae</taxon>
        <taxon>Vanilleae</taxon>
        <taxon>Vanilla</taxon>
    </lineage>
</organism>
<reference evidence="2 3" key="1">
    <citation type="journal article" date="2020" name="Nat. Food">
        <title>A phased Vanilla planifolia genome enables genetic improvement of flavour and production.</title>
        <authorList>
            <person name="Hasing T."/>
            <person name="Tang H."/>
            <person name="Brym M."/>
            <person name="Khazi F."/>
            <person name="Huang T."/>
            <person name="Chambers A.H."/>
        </authorList>
    </citation>
    <scope>NUCLEOTIDE SEQUENCE [LARGE SCALE GENOMIC DNA]</scope>
    <source>
        <tissue evidence="2">Leaf</tissue>
    </source>
</reference>
<feature type="region of interest" description="Disordered" evidence="1">
    <location>
        <begin position="1"/>
        <end position="157"/>
    </location>
</feature>
<feature type="compositionally biased region" description="Acidic residues" evidence="1">
    <location>
        <begin position="63"/>
        <end position="75"/>
    </location>
</feature>
<evidence type="ECO:0000313" key="3">
    <source>
        <dbReference type="Proteomes" id="UP000639772"/>
    </source>
</evidence>
<feature type="compositionally biased region" description="Low complexity" evidence="1">
    <location>
        <begin position="86"/>
        <end position="97"/>
    </location>
</feature>
<dbReference type="Proteomes" id="UP000639772">
    <property type="component" value="Chromosome 3"/>
</dbReference>
<accession>A0A835V6S6</accession>
<protein>
    <submittedName>
        <fullName evidence="2">Uncharacterized protein</fullName>
    </submittedName>
</protein>
<proteinExistence type="predicted"/>
<evidence type="ECO:0000313" key="2">
    <source>
        <dbReference type="EMBL" id="KAG0489579.1"/>
    </source>
</evidence>
<feature type="compositionally biased region" description="Polar residues" evidence="1">
    <location>
        <begin position="76"/>
        <end position="85"/>
    </location>
</feature>
<feature type="compositionally biased region" description="Basic residues" evidence="1">
    <location>
        <begin position="139"/>
        <end position="157"/>
    </location>
</feature>
<sequence length="157" mass="17555">MEEGDEEFDGGAVVGQKPTVMVPRHINKRSLRNKGFASPSTKKPKRKEAREAALHGQLKSDLEQDDSTEVEEDEPTQTSATKIYETSNTTITVTTSSLGDDNEEDLEPKHTFPKLSSKLENKHSSLKKRKPIKGPSKPKPWKRTSKPSSRKKDKGNK</sequence>
<comment type="caution">
    <text evidence="2">The sequence shown here is derived from an EMBL/GenBank/DDBJ whole genome shotgun (WGS) entry which is preliminary data.</text>
</comment>
<dbReference type="AlphaFoldDB" id="A0A835V6S6"/>